<dbReference type="PROSITE" id="PS51819">
    <property type="entry name" value="VOC"/>
    <property type="match status" value="1"/>
</dbReference>
<proteinExistence type="predicted"/>
<evidence type="ECO:0000313" key="2">
    <source>
        <dbReference type="EMBL" id="RKG87143.1"/>
    </source>
</evidence>
<reference evidence="3" key="1">
    <citation type="submission" date="2018-09" db="EMBL/GenBank/DDBJ databases">
        <authorList>
            <person name="Livingstone P.G."/>
            <person name="Whitworth D.E."/>
        </authorList>
    </citation>
    <scope>NUCLEOTIDE SEQUENCE [LARGE SCALE GENOMIC DNA]</scope>
    <source>
        <strain evidence="3">CA054A</strain>
    </source>
</reference>
<protein>
    <submittedName>
        <fullName evidence="2">VOC family protein</fullName>
    </submittedName>
</protein>
<dbReference type="Pfam" id="PF00903">
    <property type="entry name" value="Glyoxalase"/>
    <property type="match status" value="1"/>
</dbReference>
<dbReference type="Proteomes" id="UP000268094">
    <property type="component" value="Unassembled WGS sequence"/>
</dbReference>
<dbReference type="OrthoDB" id="9794917at2"/>
<feature type="domain" description="VOC" evidence="1">
    <location>
        <begin position="2"/>
        <end position="127"/>
    </location>
</feature>
<accession>A0A3A8JCH3</accession>
<dbReference type="SUPFAM" id="SSF54593">
    <property type="entry name" value="Glyoxalase/Bleomycin resistance protein/Dihydroxybiphenyl dioxygenase"/>
    <property type="match status" value="1"/>
</dbReference>
<organism evidence="2 3">
    <name type="scientific">Corallococcus terminator</name>
    <dbReference type="NCBI Taxonomy" id="2316733"/>
    <lineage>
        <taxon>Bacteria</taxon>
        <taxon>Pseudomonadati</taxon>
        <taxon>Myxococcota</taxon>
        <taxon>Myxococcia</taxon>
        <taxon>Myxococcales</taxon>
        <taxon>Cystobacterineae</taxon>
        <taxon>Myxococcaceae</taxon>
        <taxon>Corallococcus</taxon>
    </lineage>
</organism>
<dbReference type="PANTHER" id="PTHR36437:SF2">
    <property type="entry name" value="GLYOXALASE_BLEOMYCIN RESISTANCE PROTEIN_DIOXYGENASE"/>
    <property type="match status" value="1"/>
</dbReference>
<dbReference type="CDD" id="cd07263">
    <property type="entry name" value="VOC_like"/>
    <property type="match status" value="1"/>
</dbReference>
<gene>
    <name evidence="2" type="ORF">D7V88_16565</name>
</gene>
<dbReference type="InterPro" id="IPR004360">
    <property type="entry name" value="Glyas_Fos-R_dOase_dom"/>
</dbReference>
<dbReference type="EMBL" id="RAVZ01000102">
    <property type="protein sequence ID" value="RKG87143.1"/>
    <property type="molecule type" value="Genomic_DNA"/>
</dbReference>
<comment type="caution">
    <text evidence="2">The sequence shown here is derived from an EMBL/GenBank/DDBJ whole genome shotgun (WGS) entry which is preliminary data.</text>
</comment>
<evidence type="ECO:0000313" key="3">
    <source>
        <dbReference type="Proteomes" id="UP000268094"/>
    </source>
</evidence>
<dbReference type="Gene3D" id="3.10.180.10">
    <property type="entry name" value="2,3-Dihydroxybiphenyl 1,2-Dioxygenase, domain 1"/>
    <property type="match status" value="1"/>
</dbReference>
<dbReference type="RefSeq" id="WP_120541611.1">
    <property type="nucleotide sequence ID" value="NZ_RAVZ01000102.1"/>
</dbReference>
<dbReference type="AlphaFoldDB" id="A0A3A8JCH3"/>
<keyword evidence="3" id="KW-1185">Reference proteome</keyword>
<dbReference type="InterPro" id="IPR037523">
    <property type="entry name" value="VOC_core"/>
</dbReference>
<name>A0A3A8JCH3_9BACT</name>
<dbReference type="PANTHER" id="PTHR36437">
    <property type="entry name" value="GLYOXALASE/BLEOMYCIN RESISTANCE PROTEIN/DIOXYGENASE"/>
    <property type="match status" value="1"/>
</dbReference>
<sequence>MRINITSVMVDDQAKAQKFYTEILGFVLKVDVPLGEHRWLTVVSPEAQEGTELLLEPMGFAPSRVYQKALFDAGIPLTSFGVDDCQAEYERMLKLGVVFRGKPTPMGPVTVAMFEDTCGNLIQMVQV</sequence>
<dbReference type="InterPro" id="IPR029068">
    <property type="entry name" value="Glyas_Bleomycin-R_OHBP_Dase"/>
</dbReference>
<evidence type="ECO:0000259" key="1">
    <source>
        <dbReference type="PROSITE" id="PS51819"/>
    </source>
</evidence>